<gene>
    <name evidence="8" type="ORF">H5411_39670</name>
</gene>
<organism evidence="8 9">
    <name type="scientific">Amycolatopsis echigonensis</name>
    <dbReference type="NCBI Taxonomy" id="2576905"/>
    <lineage>
        <taxon>Bacteria</taxon>
        <taxon>Bacillati</taxon>
        <taxon>Actinomycetota</taxon>
        <taxon>Actinomycetes</taxon>
        <taxon>Pseudonocardiales</taxon>
        <taxon>Pseudonocardiaceae</taxon>
        <taxon>Amycolatopsis</taxon>
    </lineage>
</organism>
<evidence type="ECO:0000256" key="5">
    <source>
        <dbReference type="PROSITE-ProRule" id="PRU00335"/>
    </source>
</evidence>
<proteinExistence type="predicted"/>
<dbReference type="GO" id="GO:0000976">
    <property type="term" value="F:transcription cis-regulatory region binding"/>
    <property type="evidence" value="ECO:0007669"/>
    <property type="project" value="TreeGrafter"/>
</dbReference>
<evidence type="ECO:0000313" key="8">
    <source>
        <dbReference type="EMBL" id="MBB2505234.1"/>
    </source>
</evidence>
<dbReference type="RefSeq" id="WP_183126776.1">
    <property type="nucleotide sequence ID" value="NZ_JACJHR010000096.1"/>
</dbReference>
<dbReference type="SUPFAM" id="SSF48498">
    <property type="entry name" value="Tetracyclin repressor-like, C-terminal domain"/>
    <property type="match status" value="1"/>
</dbReference>
<evidence type="ECO:0000256" key="2">
    <source>
        <dbReference type="ARBA" id="ARBA00023015"/>
    </source>
</evidence>
<reference evidence="8 9" key="1">
    <citation type="submission" date="2020-08" db="EMBL/GenBank/DDBJ databases">
        <title>Amycolatopsis echigonensis JCM 21831.</title>
        <authorList>
            <person name="Tedsree N."/>
            <person name="Kuncharoen N."/>
            <person name="Likhitwitayawuid K."/>
            <person name="Tanasupawat S."/>
        </authorList>
    </citation>
    <scope>NUCLEOTIDE SEQUENCE [LARGE SCALE GENOMIC DNA]</scope>
    <source>
        <strain evidence="8 9">JCM 21831</strain>
    </source>
</reference>
<dbReference type="Proteomes" id="UP000550260">
    <property type="component" value="Unassembled WGS sequence"/>
</dbReference>
<feature type="domain" description="HTH tetR-type" evidence="7">
    <location>
        <begin position="22"/>
        <end position="82"/>
    </location>
</feature>
<dbReference type="InterPro" id="IPR009057">
    <property type="entry name" value="Homeodomain-like_sf"/>
</dbReference>
<dbReference type="EMBL" id="JACJHR010000096">
    <property type="protein sequence ID" value="MBB2505234.1"/>
    <property type="molecule type" value="Genomic_DNA"/>
</dbReference>
<feature type="DNA-binding region" description="H-T-H motif" evidence="5">
    <location>
        <begin position="45"/>
        <end position="64"/>
    </location>
</feature>
<name>A0A8E1W826_9PSEU</name>
<keyword evidence="1" id="KW-0678">Repressor</keyword>
<dbReference type="PRINTS" id="PR00455">
    <property type="entry name" value="HTHTETR"/>
</dbReference>
<keyword evidence="2" id="KW-0805">Transcription regulation</keyword>
<feature type="region of interest" description="Disordered" evidence="6">
    <location>
        <begin position="1"/>
        <end position="20"/>
    </location>
</feature>
<evidence type="ECO:0000256" key="1">
    <source>
        <dbReference type="ARBA" id="ARBA00022491"/>
    </source>
</evidence>
<evidence type="ECO:0000259" key="7">
    <source>
        <dbReference type="PROSITE" id="PS50977"/>
    </source>
</evidence>
<keyword evidence="4" id="KW-0804">Transcription</keyword>
<protein>
    <submittedName>
        <fullName evidence="8">TetR/AcrR family transcriptional regulator</fullName>
    </submittedName>
</protein>
<evidence type="ECO:0000256" key="6">
    <source>
        <dbReference type="SAM" id="MobiDB-lite"/>
    </source>
</evidence>
<dbReference type="Gene3D" id="1.10.357.10">
    <property type="entry name" value="Tetracycline Repressor, domain 2"/>
    <property type="match status" value="1"/>
</dbReference>
<dbReference type="PROSITE" id="PS50977">
    <property type="entry name" value="HTH_TETR_2"/>
    <property type="match status" value="1"/>
</dbReference>
<dbReference type="Gene3D" id="1.10.10.60">
    <property type="entry name" value="Homeodomain-like"/>
    <property type="match status" value="1"/>
</dbReference>
<dbReference type="InterPro" id="IPR001647">
    <property type="entry name" value="HTH_TetR"/>
</dbReference>
<keyword evidence="3 5" id="KW-0238">DNA-binding</keyword>
<evidence type="ECO:0000256" key="3">
    <source>
        <dbReference type="ARBA" id="ARBA00023125"/>
    </source>
</evidence>
<accession>A0A8E1W826</accession>
<dbReference type="Pfam" id="PF00440">
    <property type="entry name" value="TetR_N"/>
    <property type="match status" value="1"/>
</dbReference>
<dbReference type="AlphaFoldDB" id="A0A8E1W826"/>
<dbReference type="InterPro" id="IPR036271">
    <property type="entry name" value="Tet_transcr_reg_TetR-rel_C_sf"/>
</dbReference>
<dbReference type="PANTHER" id="PTHR30055:SF175">
    <property type="entry name" value="HTH-TYPE TRANSCRIPTIONAL REPRESSOR KSTR2"/>
    <property type="match status" value="1"/>
</dbReference>
<evidence type="ECO:0000313" key="9">
    <source>
        <dbReference type="Proteomes" id="UP000550260"/>
    </source>
</evidence>
<comment type="caution">
    <text evidence="8">The sequence shown here is derived from an EMBL/GenBank/DDBJ whole genome shotgun (WGS) entry which is preliminary data.</text>
</comment>
<dbReference type="Pfam" id="PF17932">
    <property type="entry name" value="TetR_C_24"/>
    <property type="match status" value="1"/>
</dbReference>
<dbReference type="InterPro" id="IPR050109">
    <property type="entry name" value="HTH-type_TetR-like_transc_reg"/>
</dbReference>
<dbReference type="SUPFAM" id="SSF46689">
    <property type="entry name" value="Homeodomain-like"/>
    <property type="match status" value="1"/>
</dbReference>
<dbReference type="GO" id="GO:0003700">
    <property type="term" value="F:DNA-binding transcription factor activity"/>
    <property type="evidence" value="ECO:0007669"/>
    <property type="project" value="TreeGrafter"/>
</dbReference>
<dbReference type="PANTHER" id="PTHR30055">
    <property type="entry name" value="HTH-TYPE TRANSCRIPTIONAL REGULATOR RUTR"/>
    <property type="match status" value="1"/>
</dbReference>
<sequence length="214" mass="24102">MSVPATGVDTPPRSNRVARRRNRKVADIVAAAAEVLAERGYHDTGLDEIAERLDIAKATLYHYFPNKEALVMACMESVGAEVNQQLRDIADNGSGTARDRLTALIGLQLDIIVHKSPQMASLFRQPLDWPQAYQERIRQLQRDHYAIFRSVVREGIQRGEFVVEDEAATIHNLYGAMNYVPVWFQPKRKKDFSEMSEAVVDSLLRLFLPPGAPT</sequence>
<evidence type="ECO:0000256" key="4">
    <source>
        <dbReference type="ARBA" id="ARBA00023163"/>
    </source>
</evidence>
<dbReference type="InterPro" id="IPR041490">
    <property type="entry name" value="KstR2_TetR_C"/>
</dbReference>